<sequence>MDAEQGELEIMAADVSDRLRVLEAFNRRLVAEKVSRDIEIASLRAQLNPSRHPSSTLLESMPLFHDSEQEEDGEEDSRRFSSAVKKRMDQLMELATKGESHPPFRRSSTRRHTADARPRSAMRHRRMSTVKEETDVDTVDSRDESEDWQAKYRQTRLARRWQQLRFSYFETCSQRNSPSTSALSSPGPSRPPSQPRHMSYAMQPLADDATAGPSPVTDARRRTLARHSVSGWMGDAPFAGSGMGRRVSVSEAAALSRVKEEGDKEHVMKLLMDSAHPDLRERLEAEKGRRNLLQVPMRASRATSEAPSDLSDNRLSAYVGDAQTSEVSDREHDEMIMQQALLRVARAKEDEGGGAEHAVEIQPSPQFTAENPPPASSSHVPWVRSPKPSAMAADVGHSAVVESEMQADGKDSSRQQPGMQLMIPPSPQEPPTIRRLDVPAGDFAQLSSRAPSDMSDNRLSAYLVQSSADASECGADMGKREQEQAALSETEGPVLATPNHPSETAVRPVIPMEASSPTIANQSIDSRGTLGAPTALSPAASIPAISKNDDRVPQTVSTPLEARGKETEVLRQVQKPARPSDPLEMETPLVSSGIQMDASSAAAAMQDGSVAHSHRFQTIKESTPERETR</sequence>
<feature type="region of interest" description="Disordered" evidence="1">
    <location>
        <begin position="347"/>
        <end position="629"/>
    </location>
</feature>
<evidence type="ECO:0000313" key="2">
    <source>
        <dbReference type="EMBL" id="CEM09736.1"/>
    </source>
</evidence>
<dbReference type="EMBL" id="CDMY01000395">
    <property type="protein sequence ID" value="CEM09736.1"/>
    <property type="molecule type" value="Genomic_DNA"/>
</dbReference>
<feature type="compositionally biased region" description="Low complexity" evidence="1">
    <location>
        <begin position="532"/>
        <end position="546"/>
    </location>
</feature>
<dbReference type="InParanoid" id="A0A0G4F9Z5"/>
<proteinExistence type="predicted"/>
<feature type="compositionally biased region" description="Acidic residues" evidence="1">
    <location>
        <begin position="134"/>
        <end position="147"/>
    </location>
</feature>
<reference evidence="2 3" key="1">
    <citation type="submission" date="2014-11" db="EMBL/GenBank/DDBJ databases">
        <authorList>
            <person name="Zhu J."/>
            <person name="Qi W."/>
            <person name="Song R."/>
        </authorList>
    </citation>
    <scope>NUCLEOTIDE SEQUENCE [LARGE SCALE GENOMIC DNA]</scope>
</reference>
<keyword evidence="3" id="KW-1185">Reference proteome</keyword>
<feature type="region of interest" description="Disordered" evidence="1">
    <location>
        <begin position="96"/>
        <end position="148"/>
    </location>
</feature>
<accession>A0A0G4F9Z5</accession>
<feature type="region of interest" description="Disordered" evidence="1">
    <location>
        <begin position="172"/>
        <end position="198"/>
    </location>
</feature>
<protein>
    <submittedName>
        <fullName evidence="2">Uncharacterized protein</fullName>
    </submittedName>
</protein>
<name>A0A0G4F9Z5_VITBC</name>
<evidence type="ECO:0000256" key="1">
    <source>
        <dbReference type="SAM" id="MobiDB-lite"/>
    </source>
</evidence>
<feature type="compositionally biased region" description="Low complexity" evidence="1">
    <location>
        <begin position="595"/>
        <end position="607"/>
    </location>
</feature>
<gene>
    <name evidence="2" type="ORF">Vbra_4346</name>
</gene>
<dbReference type="Proteomes" id="UP000041254">
    <property type="component" value="Unassembled WGS sequence"/>
</dbReference>
<dbReference type="VEuPathDB" id="CryptoDB:Vbra_4346"/>
<feature type="compositionally biased region" description="Polar residues" evidence="1">
    <location>
        <begin position="515"/>
        <end position="526"/>
    </location>
</feature>
<evidence type="ECO:0000313" key="3">
    <source>
        <dbReference type="Proteomes" id="UP000041254"/>
    </source>
</evidence>
<organism evidence="2 3">
    <name type="scientific">Vitrella brassicaformis (strain CCMP3155)</name>
    <dbReference type="NCBI Taxonomy" id="1169540"/>
    <lineage>
        <taxon>Eukaryota</taxon>
        <taxon>Sar</taxon>
        <taxon>Alveolata</taxon>
        <taxon>Colpodellida</taxon>
        <taxon>Vitrellaceae</taxon>
        <taxon>Vitrella</taxon>
    </lineage>
</organism>
<dbReference type="AlphaFoldDB" id="A0A0G4F9Z5"/>